<feature type="domain" description="Suppressor of forked" evidence="6">
    <location>
        <begin position="59"/>
        <end position="576"/>
    </location>
</feature>
<dbReference type="InterPro" id="IPR019734">
    <property type="entry name" value="TPR_rpt"/>
</dbReference>
<dbReference type="AlphaFoldDB" id="D8LMJ6"/>
<proteinExistence type="predicted"/>
<feature type="region of interest" description="Disordered" evidence="5">
    <location>
        <begin position="285"/>
        <end position="308"/>
    </location>
</feature>
<dbReference type="Proteomes" id="UP000002630">
    <property type="component" value="Linkage Group LG03"/>
</dbReference>
<dbReference type="InParanoid" id="D8LMJ6"/>
<dbReference type="GO" id="GO:0005634">
    <property type="term" value="C:nucleus"/>
    <property type="evidence" value="ECO:0007669"/>
    <property type="project" value="UniProtKB-SubCell"/>
</dbReference>
<feature type="compositionally biased region" description="Basic and acidic residues" evidence="5">
    <location>
        <begin position="624"/>
        <end position="637"/>
    </location>
</feature>
<dbReference type="OrthoDB" id="26282at2759"/>
<dbReference type="InterPro" id="IPR045243">
    <property type="entry name" value="Rna14-like"/>
</dbReference>
<dbReference type="eggNOG" id="KOG1914">
    <property type="taxonomic scope" value="Eukaryota"/>
</dbReference>
<dbReference type="InterPro" id="IPR008847">
    <property type="entry name" value="Suf"/>
</dbReference>
<evidence type="ECO:0000256" key="1">
    <source>
        <dbReference type="ARBA" id="ARBA00004123"/>
    </source>
</evidence>
<evidence type="ECO:0000256" key="4">
    <source>
        <dbReference type="PROSITE-ProRule" id="PRU00339"/>
    </source>
</evidence>
<feature type="region of interest" description="Disordered" evidence="5">
    <location>
        <begin position="1"/>
        <end position="24"/>
    </location>
</feature>
<feature type="compositionally biased region" description="Basic and acidic residues" evidence="5">
    <location>
        <begin position="663"/>
        <end position="681"/>
    </location>
</feature>
<comment type="subcellular location">
    <subcellularLocation>
        <location evidence="1">Nucleus</location>
    </subcellularLocation>
</comment>
<name>D8LMJ6_ECTSI</name>
<feature type="compositionally biased region" description="Polar residues" evidence="5">
    <location>
        <begin position="791"/>
        <end position="800"/>
    </location>
</feature>
<accession>D8LMJ6</accession>
<feature type="repeat" description="TPR" evidence="4">
    <location>
        <begin position="357"/>
        <end position="390"/>
    </location>
</feature>
<dbReference type="Gene3D" id="1.25.40.1040">
    <property type="match status" value="1"/>
</dbReference>
<feature type="compositionally biased region" description="Gly residues" evidence="5">
    <location>
        <begin position="642"/>
        <end position="661"/>
    </location>
</feature>
<feature type="region of interest" description="Disordered" evidence="5">
    <location>
        <begin position="615"/>
        <end position="711"/>
    </location>
</feature>
<dbReference type="PANTHER" id="PTHR19980:SF0">
    <property type="entry name" value="CLEAVAGE STIMULATION FACTOR SUBUNIT 3"/>
    <property type="match status" value="1"/>
</dbReference>
<dbReference type="EMBL" id="FN649728">
    <property type="protein sequence ID" value="CBN77606.1"/>
    <property type="molecule type" value="Genomic_DNA"/>
</dbReference>
<evidence type="ECO:0000313" key="7">
    <source>
        <dbReference type="EMBL" id="CBN77606.1"/>
    </source>
</evidence>
<keyword evidence="8" id="KW-1185">Reference proteome</keyword>
<dbReference type="OMA" id="HFARESQ"/>
<evidence type="ECO:0000313" key="8">
    <source>
        <dbReference type="Proteomes" id="UP000002630"/>
    </source>
</evidence>
<dbReference type="PROSITE" id="PS50005">
    <property type="entry name" value="TPR"/>
    <property type="match status" value="1"/>
</dbReference>
<feature type="region of interest" description="Disordered" evidence="5">
    <location>
        <begin position="725"/>
        <end position="800"/>
    </location>
</feature>
<feature type="compositionally biased region" description="Gly residues" evidence="5">
    <location>
        <begin position="292"/>
        <end position="301"/>
    </location>
</feature>
<evidence type="ECO:0000256" key="2">
    <source>
        <dbReference type="ARBA" id="ARBA00022737"/>
    </source>
</evidence>
<dbReference type="Pfam" id="PF05843">
    <property type="entry name" value="Suf"/>
    <property type="match status" value="1"/>
</dbReference>
<dbReference type="InterPro" id="IPR003107">
    <property type="entry name" value="HAT"/>
</dbReference>
<dbReference type="GO" id="GO:0031124">
    <property type="term" value="P:mRNA 3'-end processing"/>
    <property type="evidence" value="ECO:0007669"/>
    <property type="project" value="InterPro"/>
</dbReference>
<keyword evidence="4" id="KW-0802">TPR repeat</keyword>
<dbReference type="SUPFAM" id="SSF48452">
    <property type="entry name" value="TPR-like"/>
    <property type="match status" value="1"/>
</dbReference>
<evidence type="ECO:0000256" key="3">
    <source>
        <dbReference type="ARBA" id="ARBA00023242"/>
    </source>
</evidence>
<dbReference type="GO" id="GO:0003729">
    <property type="term" value="F:mRNA binding"/>
    <property type="evidence" value="ECO:0007669"/>
    <property type="project" value="TreeGrafter"/>
</dbReference>
<dbReference type="InterPro" id="IPR011990">
    <property type="entry name" value="TPR-like_helical_dom_sf"/>
</dbReference>
<evidence type="ECO:0000259" key="6">
    <source>
        <dbReference type="Pfam" id="PF05843"/>
    </source>
</evidence>
<organism evidence="7 8">
    <name type="scientific">Ectocarpus siliculosus</name>
    <name type="common">Brown alga</name>
    <name type="synonym">Conferva siliculosa</name>
    <dbReference type="NCBI Taxonomy" id="2880"/>
    <lineage>
        <taxon>Eukaryota</taxon>
        <taxon>Sar</taxon>
        <taxon>Stramenopiles</taxon>
        <taxon>Ochrophyta</taxon>
        <taxon>PX clade</taxon>
        <taxon>Phaeophyceae</taxon>
        <taxon>Ectocarpales</taxon>
        <taxon>Ectocarpaceae</taxon>
        <taxon>Ectocarpus</taxon>
    </lineage>
</organism>
<dbReference type="PANTHER" id="PTHR19980">
    <property type="entry name" value="RNA CLEAVAGE STIMULATION FACTOR"/>
    <property type="match status" value="1"/>
</dbReference>
<evidence type="ECO:0000256" key="5">
    <source>
        <dbReference type="SAM" id="MobiDB-lite"/>
    </source>
</evidence>
<dbReference type="STRING" id="2880.D8LMJ6"/>
<protein>
    <recommendedName>
        <fullName evidence="6">Suppressor of forked domain-containing protein</fullName>
    </recommendedName>
</protein>
<feature type="compositionally biased region" description="Acidic residues" evidence="5">
    <location>
        <begin position="1"/>
        <end position="16"/>
    </location>
</feature>
<gene>
    <name evidence="7" type="ORF">Esi_0004_0252</name>
</gene>
<dbReference type="EMBL" id="FN648596">
    <property type="protein sequence ID" value="CBN77606.1"/>
    <property type="molecule type" value="Genomic_DNA"/>
</dbReference>
<keyword evidence="3" id="KW-0539">Nucleus</keyword>
<reference evidence="7 8" key="1">
    <citation type="journal article" date="2010" name="Nature">
        <title>The Ectocarpus genome and the independent evolution of multicellularity in brown algae.</title>
        <authorList>
            <person name="Cock J.M."/>
            <person name="Sterck L."/>
            <person name="Rouze P."/>
            <person name="Scornet D."/>
            <person name="Allen A.E."/>
            <person name="Amoutzias G."/>
            <person name="Anthouard V."/>
            <person name="Artiguenave F."/>
            <person name="Aury J.M."/>
            <person name="Badger J.H."/>
            <person name="Beszteri B."/>
            <person name="Billiau K."/>
            <person name="Bonnet E."/>
            <person name="Bothwell J.H."/>
            <person name="Bowler C."/>
            <person name="Boyen C."/>
            <person name="Brownlee C."/>
            <person name="Carrano C.J."/>
            <person name="Charrier B."/>
            <person name="Cho G.Y."/>
            <person name="Coelho S.M."/>
            <person name="Collen J."/>
            <person name="Corre E."/>
            <person name="Da Silva C."/>
            <person name="Delage L."/>
            <person name="Delaroque N."/>
            <person name="Dittami S.M."/>
            <person name="Doulbeau S."/>
            <person name="Elias M."/>
            <person name="Farnham G."/>
            <person name="Gachon C.M."/>
            <person name="Gschloessl B."/>
            <person name="Heesch S."/>
            <person name="Jabbari K."/>
            <person name="Jubin C."/>
            <person name="Kawai H."/>
            <person name="Kimura K."/>
            <person name="Kloareg B."/>
            <person name="Kupper F.C."/>
            <person name="Lang D."/>
            <person name="Le Bail A."/>
            <person name="Leblanc C."/>
            <person name="Lerouge P."/>
            <person name="Lohr M."/>
            <person name="Lopez P.J."/>
            <person name="Martens C."/>
            <person name="Maumus F."/>
            <person name="Michel G."/>
            <person name="Miranda-Saavedra D."/>
            <person name="Morales J."/>
            <person name="Moreau H."/>
            <person name="Motomura T."/>
            <person name="Nagasato C."/>
            <person name="Napoli C.A."/>
            <person name="Nelson D.R."/>
            <person name="Nyvall-Collen P."/>
            <person name="Peters A.F."/>
            <person name="Pommier C."/>
            <person name="Potin P."/>
            <person name="Poulain J."/>
            <person name="Quesneville H."/>
            <person name="Read B."/>
            <person name="Rensing S.A."/>
            <person name="Ritter A."/>
            <person name="Rousvoal S."/>
            <person name="Samanta M."/>
            <person name="Samson G."/>
            <person name="Schroeder D.C."/>
            <person name="Segurens B."/>
            <person name="Strittmatter M."/>
            <person name="Tonon T."/>
            <person name="Tregear J.W."/>
            <person name="Valentin K."/>
            <person name="von Dassow P."/>
            <person name="Yamagishi T."/>
            <person name="Van de Peer Y."/>
            <person name="Wincker P."/>
        </authorList>
    </citation>
    <scope>NUCLEOTIDE SEQUENCE [LARGE SCALE GENOMIC DNA]</scope>
    <source>
        <strain evidence="8">Ec32 / CCAP1310/4</strain>
    </source>
</reference>
<sequence>MDEEEEEEEEDADEGEIAPVLGEEERATIPTRRLLKRQASAAGEFDYGVIGNRASDRFKTYVRRIELDPWDTDAWTGLVKEAQNNRGGGMSLKDVLRKFLKQFPTSGRYRRMLAQAEMESGDWQAADKVLQEGLETCASLELWLLYLERVRRSAVAGGGRTEQEAREDTIAAFELALLHVGCNPASTPLWQKYLDYIKSWEERSPLDKGNKMTAIRKVYRRVVALPLDGLEPLWRECEEFEMAGNEVLWKTKFSLEYLPKHMAAKAVYKERKPIWDGIDPNLLARPPRGHHGGSGGGGGGGGKDRKKREEAQAGQYRLWKRRLAFERTNPELTDEDGLRARVRHSYAQCLSHLRHFCEIWYDLAEYEYSLGEADRAAAVYRKAVEVIPGSDLLRVAQADLEERRGRIEEADAAWKAFLKDRRSTTGHVMYLRFVRRNMGKEAARRAFGATRALRRAGLVGYRLYLAHASIELHVNGEPEVARRVLEHGLSQHEGYVAEPEYVLEYIDFLVQRNDEENLRVLFERVLHPSAMPAERARLVWERFVQLELCLSSTGGSLAKAQDVERRMNQVYQDNSGPSGLLALWKRCSVAGCGMHPEGEVDSAFSDRMFFERREILNSRRGGNRGRDGGDGTNRDRSNPQGGNSGGKDGGKDTGSGGGPAKGGSEKGGKAGRGGDDKDGAPDKNASPGGGKGSGNDDEGWSRGDSSVSPLIPPFMRKLFMALPRHIGPQPDAEGLLKALRERALPGKPSAGSGGHKGKRRRNDSDDEDDGAGGLEAAPHKKPVRDIFRQRMQANLTPHDD</sequence>
<dbReference type="SMART" id="SM00386">
    <property type="entry name" value="HAT"/>
    <property type="match status" value="8"/>
</dbReference>
<keyword evidence="2" id="KW-0677">Repeat</keyword>